<keyword evidence="10 16" id="KW-0133">Cell shape</keyword>
<organism evidence="18 19">
    <name type="scientific">Calditerricola satsumensis</name>
    <dbReference type="NCBI Taxonomy" id="373054"/>
    <lineage>
        <taxon>Bacteria</taxon>
        <taxon>Bacillati</taxon>
        <taxon>Bacillota</taxon>
        <taxon>Bacilli</taxon>
        <taxon>Bacillales</taxon>
        <taxon>Bacillaceae</taxon>
        <taxon>Calditerricola</taxon>
    </lineage>
</organism>
<evidence type="ECO:0000256" key="3">
    <source>
        <dbReference type="ARBA" id="ARBA00004496"/>
    </source>
</evidence>
<comment type="similarity">
    <text evidence="16">Belongs to the MurB family.</text>
</comment>
<dbReference type="UniPathway" id="UPA00219"/>
<evidence type="ECO:0000256" key="15">
    <source>
        <dbReference type="ARBA" id="ARBA00048914"/>
    </source>
</evidence>
<proteinExistence type="inferred from homology"/>
<keyword evidence="5 16" id="KW-0963">Cytoplasm</keyword>
<dbReference type="EMBL" id="BMOF01000002">
    <property type="protein sequence ID" value="GGJ92324.1"/>
    <property type="molecule type" value="Genomic_DNA"/>
</dbReference>
<keyword evidence="19" id="KW-1185">Reference proteome</keyword>
<dbReference type="GO" id="GO:0071555">
    <property type="term" value="P:cell wall organization"/>
    <property type="evidence" value="ECO:0007669"/>
    <property type="project" value="UniProtKB-KW"/>
</dbReference>
<dbReference type="InterPro" id="IPR006094">
    <property type="entry name" value="Oxid_FAD_bind_N"/>
</dbReference>
<dbReference type="InterPro" id="IPR011601">
    <property type="entry name" value="MurB_C"/>
</dbReference>
<comment type="pathway">
    <text evidence="4 16">Cell wall biogenesis; peptidoglycan biosynthesis.</text>
</comment>
<dbReference type="NCBIfam" id="TIGR00179">
    <property type="entry name" value="murB"/>
    <property type="match status" value="1"/>
</dbReference>
<dbReference type="GO" id="GO:0071949">
    <property type="term" value="F:FAD binding"/>
    <property type="evidence" value="ECO:0007669"/>
    <property type="project" value="InterPro"/>
</dbReference>
<dbReference type="GO" id="GO:0005829">
    <property type="term" value="C:cytosol"/>
    <property type="evidence" value="ECO:0007669"/>
    <property type="project" value="TreeGrafter"/>
</dbReference>
<dbReference type="InterPro" id="IPR016166">
    <property type="entry name" value="FAD-bd_PCMH"/>
</dbReference>
<comment type="cofactor">
    <cofactor evidence="1 16">
        <name>FAD</name>
        <dbReference type="ChEBI" id="CHEBI:57692"/>
    </cofactor>
</comment>
<comment type="function">
    <text evidence="2 16">Cell wall formation.</text>
</comment>
<evidence type="ECO:0000256" key="1">
    <source>
        <dbReference type="ARBA" id="ARBA00001974"/>
    </source>
</evidence>
<keyword evidence="6 16" id="KW-0132">Cell division</keyword>
<dbReference type="InterPro" id="IPR016167">
    <property type="entry name" value="FAD-bd_PCMH_sub1"/>
</dbReference>
<evidence type="ECO:0000256" key="10">
    <source>
        <dbReference type="ARBA" id="ARBA00022960"/>
    </source>
</evidence>
<dbReference type="HAMAP" id="MF_00037">
    <property type="entry name" value="MurB"/>
    <property type="match status" value="1"/>
</dbReference>
<dbReference type="EC" id="1.3.1.98" evidence="16"/>
<dbReference type="InterPro" id="IPR036635">
    <property type="entry name" value="MurB_C_sf"/>
</dbReference>
<feature type="domain" description="FAD-binding PCMH-type" evidence="17">
    <location>
        <begin position="31"/>
        <end position="196"/>
    </location>
</feature>
<dbReference type="SUPFAM" id="SSF56194">
    <property type="entry name" value="Uridine diphospho-N-Acetylenolpyruvylglucosamine reductase, MurB, C-terminal domain"/>
    <property type="match status" value="1"/>
</dbReference>
<dbReference type="SUPFAM" id="SSF56176">
    <property type="entry name" value="FAD-binding/transporter-associated domain-like"/>
    <property type="match status" value="1"/>
</dbReference>
<evidence type="ECO:0000313" key="19">
    <source>
        <dbReference type="Proteomes" id="UP000637720"/>
    </source>
</evidence>
<evidence type="ECO:0000256" key="11">
    <source>
        <dbReference type="ARBA" id="ARBA00022984"/>
    </source>
</evidence>
<dbReference type="NCBIfam" id="NF010480">
    <property type="entry name" value="PRK13905.1"/>
    <property type="match status" value="1"/>
</dbReference>
<evidence type="ECO:0000256" key="6">
    <source>
        <dbReference type="ARBA" id="ARBA00022618"/>
    </source>
</evidence>
<keyword evidence="12 16" id="KW-0560">Oxidoreductase</keyword>
<accession>A0A8J3B6W1</accession>
<dbReference type="Gene3D" id="3.30.43.10">
    <property type="entry name" value="Uridine Diphospho-n-acetylenolpyruvylglucosamine Reductase, domain 2"/>
    <property type="match status" value="1"/>
</dbReference>
<dbReference type="GO" id="GO:0008762">
    <property type="term" value="F:UDP-N-acetylmuramate dehydrogenase activity"/>
    <property type="evidence" value="ECO:0007669"/>
    <property type="project" value="UniProtKB-UniRule"/>
</dbReference>
<evidence type="ECO:0000256" key="16">
    <source>
        <dbReference type="HAMAP-Rule" id="MF_00037"/>
    </source>
</evidence>
<evidence type="ECO:0000256" key="2">
    <source>
        <dbReference type="ARBA" id="ARBA00003921"/>
    </source>
</evidence>
<dbReference type="InterPro" id="IPR016169">
    <property type="entry name" value="FAD-bd_PCMH_sub2"/>
</dbReference>
<dbReference type="Proteomes" id="UP000637720">
    <property type="component" value="Unassembled WGS sequence"/>
</dbReference>
<comment type="catalytic activity">
    <reaction evidence="15 16">
        <text>UDP-N-acetyl-alpha-D-muramate + NADP(+) = UDP-N-acetyl-3-O-(1-carboxyvinyl)-alpha-D-glucosamine + NADPH + H(+)</text>
        <dbReference type="Rhea" id="RHEA:12248"/>
        <dbReference type="ChEBI" id="CHEBI:15378"/>
        <dbReference type="ChEBI" id="CHEBI:57783"/>
        <dbReference type="ChEBI" id="CHEBI:58349"/>
        <dbReference type="ChEBI" id="CHEBI:68483"/>
        <dbReference type="ChEBI" id="CHEBI:70757"/>
        <dbReference type="EC" id="1.3.1.98"/>
    </reaction>
</comment>
<evidence type="ECO:0000256" key="14">
    <source>
        <dbReference type="ARBA" id="ARBA00023316"/>
    </source>
</evidence>
<evidence type="ECO:0000256" key="9">
    <source>
        <dbReference type="ARBA" id="ARBA00022857"/>
    </source>
</evidence>
<evidence type="ECO:0000256" key="7">
    <source>
        <dbReference type="ARBA" id="ARBA00022630"/>
    </source>
</evidence>
<evidence type="ECO:0000256" key="13">
    <source>
        <dbReference type="ARBA" id="ARBA00023306"/>
    </source>
</evidence>
<evidence type="ECO:0000313" key="18">
    <source>
        <dbReference type="EMBL" id="GGJ92324.1"/>
    </source>
</evidence>
<feature type="active site" evidence="16">
    <location>
        <position position="295"/>
    </location>
</feature>
<dbReference type="PROSITE" id="PS51387">
    <property type="entry name" value="FAD_PCMH"/>
    <property type="match status" value="1"/>
</dbReference>
<evidence type="ECO:0000256" key="4">
    <source>
        <dbReference type="ARBA" id="ARBA00004752"/>
    </source>
</evidence>
<keyword evidence="8 16" id="KW-0274">FAD</keyword>
<name>A0A8J3B6W1_9BACI</name>
<gene>
    <name evidence="18" type="primary">murB1</name>
    <name evidence="16" type="synonym">murB</name>
    <name evidence="18" type="ORF">GCM10007043_02460</name>
</gene>
<dbReference type="InterPro" id="IPR036318">
    <property type="entry name" value="FAD-bd_PCMH-like_sf"/>
</dbReference>
<keyword evidence="13 16" id="KW-0131">Cell cycle</keyword>
<reference evidence="18" key="1">
    <citation type="journal article" date="2014" name="Int. J. Syst. Evol. Microbiol.">
        <title>Complete genome sequence of Corynebacterium casei LMG S-19264T (=DSM 44701T), isolated from a smear-ripened cheese.</title>
        <authorList>
            <consortium name="US DOE Joint Genome Institute (JGI-PGF)"/>
            <person name="Walter F."/>
            <person name="Albersmeier A."/>
            <person name="Kalinowski J."/>
            <person name="Ruckert C."/>
        </authorList>
    </citation>
    <scope>NUCLEOTIDE SEQUENCE</scope>
    <source>
        <strain evidence="18">JCM 14719</strain>
    </source>
</reference>
<evidence type="ECO:0000256" key="8">
    <source>
        <dbReference type="ARBA" id="ARBA00022827"/>
    </source>
</evidence>
<evidence type="ECO:0000256" key="5">
    <source>
        <dbReference type="ARBA" id="ARBA00022490"/>
    </source>
</evidence>
<dbReference type="GO" id="GO:0008360">
    <property type="term" value="P:regulation of cell shape"/>
    <property type="evidence" value="ECO:0007669"/>
    <property type="project" value="UniProtKB-KW"/>
</dbReference>
<dbReference type="GO" id="GO:0009252">
    <property type="term" value="P:peptidoglycan biosynthetic process"/>
    <property type="evidence" value="ECO:0007669"/>
    <property type="project" value="UniProtKB-UniRule"/>
</dbReference>
<dbReference type="Gene3D" id="3.30.465.10">
    <property type="match status" value="1"/>
</dbReference>
<protein>
    <recommendedName>
        <fullName evidence="16">UDP-N-acetylenolpyruvoylglucosamine reductase</fullName>
        <ecNumber evidence="16">1.3.1.98</ecNumber>
    </recommendedName>
    <alternativeName>
        <fullName evidence="16">UDP-N-acetylmuramate dehydrogenase</fullName>
    </alternativeName>
</protein>
<dbReference type="InterPro" id="IPR003170">
    <property type="entry name" value="MurB"/>
</dbReference>
<feature type="active site" evidence="16">
    <location>
        <position position="175"/>
    </location>
</feature>
<dbReference type="PANTHER" id="PTHR21071:SF5">
    <property type="entry name" value="UDP-N-ACETYLENOLPYRUVOYLGLUCOSAMINE REDUCTASE"/>
    <property type="match status" value="1"/>
</dbReference>
<feature type="active site" description="Proton donor" evidence="16">
    <location>
        <position position="225"/>
    </location>
</feature>
<dbReference type="Pfam" id="PF02873">
    <property type="entry name" value="MurB_C"/>
    <property type="match status" value="1"/>
</dbReference>
<keyword evidence="9 16" id="KW-0521">NADP</keyword>
<dbReference type="Gene3D" id="3.90.78.10">
    <property type="entry name" value="UDP-N-acetylenolpyruvoylglucosamine reductase, C-terminal domain"/>
    <property type="match status" value="1"/>
</dbReference>
<dbReference type="PANTHER" id="PTHR21071">
    <property type="entry name" value="UDP-N-ACETYLENOLPYRUVOYLGLUCOSAMINE REDUCTASE"/>
    <property type="match status" value="1"/>
</dbReference>
<dbReference type="AlphaFoldDB" id="A0A8J3B6W1"/>
<comment type="subcellular location">
    <subcellularLocation>
        <location evidence="3 16">Cytoplasm</location>
    </subcellularLocation>
</comment>
<evidence type="ECO:0000259" key="17">
    <source>
        <dbReference type="PROSITE" id="PS51387"/>
    </source>
</evidence>
<keyword evidence="14 16" id="KW-0961">Cell wall biogenesis/degradation</keyword>
<keyword evidence="7 16" id="KW-0285">Flavoprotein</keyword>
<sequence length="306" mass="33051">MYEEVVRELQEADVGRVALGEPLSLYTTWKIGGPADVWVEPKDVAALQRVLAIVRAHGVPWTVIGRGSNLLVRDGGIRGVVLKLDKGFDYAHFEGDRVRAGAAFSVIRLAVLAGKEGLTGLEFAGGIPGSVGGAVYMNAGAHGSDISRVLKEATVLFPDGTLRTLTNRDLAFRYRTSRLQEEPGIVLEATFQLAHGDRKEIARVMAEYKDRRRRTQPLQQPCAGSVFRNPPGDHAGRLIEAAGLKGYRIGDAQISPIHANFIVNLGQATARDVLALIAHAQETVAKRFGVALEPEVLIIGEPAPRV</sequence>
<keyword evidence="11 16" id="KW-0573">Peptidoglycan synthesis</keyword>
<reference evidence="18" key="2">
    <citation type="submission" date="2020-09" db="EMBL/GenBank/DDBJ databases">
        <authorList>
            <person name="Sun Q."/>
            <person name="Ohkuma M."/>
        </authorList>
    </citation>
    <scope>NUCLEOTIDE SEQUENCE</scope>
    <source>
        <strain evidence="18">JCM 14719</strain>
    </source>
</reference>
<dbReference type="GO" id="GO:0051301">
    <property type="term" value="P:cell division"/>
    <property type="evidence" value="ECO:0007669"/>
    <property type="project" value="UniProtKB-KW"/>
</dbReference>
<dbReference type="Pfam" id="PF01565">
    <property type="entry name" value="FAD_binding_4"/>
    <property type="match status" value="1"/>
</dbReference>
<evidence type="ECO:0000256" key="12">
    <source>
        <dbReference type="ARBA" id="ARBA00023002"/>
    </source>
</evidence>
<comment type="caution">
    <text evidence="18">The sequence shown here is derived from an EMBL/GenBank/DDBJ whole genome shotgun (WGS) entry which is preliminary data.</text>
</comment>